<dbReference type="Gene3D" id="1.25.40.20">
    <property type="entry name" value="Ankyrin repeat-containing domain"/>
    <property type="match status" value="2"/>
</dbReference>
<keyword evidence="1" id="KW-0677">Repeat</keyword>
<dbReference type="PROSITE" id="PS50011">
    <property type="entry name" value="PROTEIN_KINASE_DOM"/>
    <property type="match status" value="1"/>
</dbReference>
<feature type="compositionally biased region" description="Acidic residues" evidence="4">
    <location>
        <begin position="1133"/>
        <end position="1152"/>
    </location>
</feature>
<dbReference type="InterPro" id="IPR011009">
    <property type="entry name" value="Kinase-like_dom_sf"/>
</dbReference>
<organism evidence="6 7">
    <name type="scientific">Orbilia ellipsospora</name>
    <dbReference type="NCBI Taxonomy" id="2528407"/>
    <lineage>
        <taxon>Eukaryota</taxon>
        <taxon>Fungi</taxon>
        <taxon>Dikarya</taxon>
        <taxon>Ascomycota</taxon>
        <taxon>Pezizomycotina</taxon>
        <taxon>Orbiliomycetes</taxon>
        <taxon>Orbiliales</taxon>
        <taxon>Orbiliaceae</taxon>
        <taxon>Orbilia</taxon>
    </lineage>
</organism>
<dbReference type="InterPro" id="IPR000719">
    <property type="entry name" value="Prot_kinase_dom"/>
</dbReference>
<evidence type="ECO:0000259" key="5">
    <source>
        <dbReference type="PROSITE" id="PS50011"/>
    </source>
</evidence>
<keyword evidence="7" id="KW-1185">Reference proteome</keyword>
<dbReference type="PROSITE" id="PS50297">
    <property type="entry name" value="ANK_REP_REGION"/>
    <property type="match status" value="1"/>
</dbReference>
<sequence length="1171" mass="130978">MAEHTPDSSWSIPSAPIFTPSTSNAVIISNPFRDPTEQDVTQRMLQLGKSMNIIGPKLISRERYEAEALGQGAKFEVFAHKLPDERETEDCMLWEGIDIRRIAFKKGKTPLKKPDELDDPSSSWVAVVSESQDNISDMRKDDQKAKQLEQVAAVVREMKALARDNLRDHRNIVKLFAWGFDMEDFNSNSLMTPILVEERAWGTFSELLLTERLSSAERFNLCHDALQGFVALHRDGLYHGDINPKNILVYQEAENIVAKVSDFSHCGFLPTEPGDMIWYQGTKGWQAPEVSDTLPTTKSDILALEAYSFGLVLWSALGLNGRSPLASAPDDRTSIPKFAHRCIESYDLPLEINNIALPVVPRLLHHEPNSRFWLSPEILEEKVSVPGRRLVLQTSAPINLSMDESFNQLDEFIRRRRRQNHPTEQPQPLQFAPLTTNPFLKLLMEEAYVRNIAWRLSSLRQLSDYRIPAFKAPDPLAYRPPEATLPTPYNFMTPHQLEKIDQERQSGVFTSLTAETLFDIAIGFYSFDDQRGIIYLRQAAAAGDVRAQALYGGLSASSKSSSVPAVPSDTSQQWAFDAVATGFTLGSKLSNPRTVQLATSQFRENSGYNSYLYLQKSGIRSVQSFRIDMQAMRDHLGSSKFQSYAGQLPTDGFDRNSILHFAALSGDLEKAKEIIDRYSERPWQLNALNFYNETPLLLACRGGNADIAKMLLEGGSSGYGRDGVQSPLHWLFALPESSMDEICELLVSKGKAQLNLIAPETPMVHFPFCMPEGTPLVWAIAAGSLPAVKAISQCIVRQKELSTLQKESCFKGAIKLAMVRHEDEIMKAIIDAASSKGISLASVASEAFDWYVVSVPEDSEDIPITATPLVGDWKDGLIRTLRHGTTNQNLRRTLAYVNSLQGSRIVDTEMGHAVNIATSFMYLKQVIKQQDSASTLRLLQKYGSTYSKSDLGTALFYNLLHNWALPSSSRFPIFMDIFRGLISAGADVNMANPLRNGLGNTLLHMILRKYSDEKSSSRILEIRGVVILLLKVLQSCGAQINKKNMVGMTVMDYAIHNERSYKLDEELVDMLYSWGSKSTFRLLPGYVEQRIGDWNSRQLEWKQPEPEAVDVRKTGGNLAILWSDLAASRVDIESSDDDHEDDEEYSETESEEGTVIHGDDVSVLSQATTLA</sequence>
<feature type="domain" description="Protein kinase" evidence="5">
    <location>
        <begin position="63"/>
        <end position="383"/>
    </location>
</feature>
<evidence type="ECO:0000256" key="1">
    <source>
        <dbReference type="ARBA" id="ARBA00022737"/>
    </source>
</evidence>
<comment type="caution">
    <text evidence="6">The sequence shown here is derived from an EMBL/GenBank/DDBJ whole genome shotgun (WGS) entry which is preliminary data.</text>
</comment>
<dbReference type="PROSITE" id="PS50088">
    <property type="entry name" value="ANK_REPEAT"/>
    <property type="match status" value="1"/>
</dbReference>
<name>A0AAV9X4Q4_9PEZI</name>
<dbReference type="Pfam" id="PF00069">
    <property type="entry name" value="Pkinase"/>
    <property type="match status" value="1"/>
</dbReference>
<dbReference type="AlphaFoldDB" id="A0AAV9X4Q4"/>
<evidence type="ECO:0000256" key="3">
    <source>
        <dbReference type="PROSITE-ProRule" id="PRU00023"/>
    </source>
</evidence>
<dbReference type="Pfam" id="PF12796">
    <property type="entry name" value="Ank_2"/>
    <property type="match status" value="1"/>
</dbReference>
<feature type="region of interest" description="Disordered" evidence="4">
    <location>
        <begin position="1132"/>
        <end position="1171"/>
    </location>
</feature>
<dbReference type="SMART" id="SM00248">
    <property type="entry name" value="ANK"/>
    <property type="match status" value="5"/>
</dbReference>
<dbReference type="Proteomes" id="UP001365542">
    <property type="component" value="Unassembled WGS sequence"/>
</dbReference>
<gene>
    <name evidence="6" type="ORF">TWF694_002160</name>
</gene>
<protein>
    <recommendedName>
        <fullName evidence="5">Protein kinase domain-containing protein</fullName>
    </recommendedName>
</protein>
<dbReference type="PANTHER" id="PTHR24193">
    <property type="entry name" value="ANKYRIN REPEAT PROTEIN"/>
    <property type="match status" value="1"/>
</dbReference>
<dbReference type="InterPro" id="IPR036770">
    <property type="entry name" value="Ankyrin_rpt-contain_sf"/>
</dbReference>
<dbReference type="InterPro" id="IPR050663">
    <property type="entry name" value="Ankyrin-SOCS_Box"/>
</dbReference>
<dbReference type="SUPFAM" id="SSF48403">
    <property type="entry name" value="Ankyrin repeat"/>
    <property type="match status" value="1"/>
</dbReference>
<dbReference type="EMBL" id="JAVHJO010000010">
    <property type="protein sequence ID" value="KAK6535710.1"/>
    <property type="molecule type" value="Genomic_DNA"/>
</dbReference>
<evidence type="ECO:0000256" key="2">
    <source>
        <dbReference type="ARBA" id="ARBA00023043"/>
    </source>
</evidence>
<accession>A0AAV9X4Q4</accession>
<dbReference type="GO" id="GO:0005524">
    <property type="term" value="F:ATP binding"/>
    <property type="evidence" value="ECO:0007669"/>
    <property type="project" value="InterPro"/>
</dbReference>
<reference evidence="6 7" key="1">
    <citation type="submission" date="2019-10" db="EMBL/GenBank/DDBJ databases">
        <authorList>
            <person name="Palmer J.M."/>
        </authorList>
    </citation>
    <scope>NUCLEOTIDE SEQUENCE [LARGE SCALE GENOMIC DNA]</scope>
    <source>
        <strain evidence="6 7">TWF694</strain>
    </source>
</reference>
<dbReference type="GO" id="GO:0005634">
    <property type="term" value="C:nucleus"/>
    <property type="evidence" value="ECO:0007669"/>
    <property type="project" value="TreeGrafter"/>
</dbReference>
<dbReference type="SMART" id="SM00220">
    <property type="entry name" value="S_TKc"/>
    <property type="match status" value="1"/>
</dbReference>
<dbReference type="PANTHER" id="PTHR24193:SF121">
    <property type="entry name" value="ADA2A-CONTAINING COMPLEX COMPONENT 3, ISOFORM D"/>
    <property type="match status" value="1"/>
</dbReference>
<evidence type="ECO:0000256" key="4">
    <source>
        <dbReference type="SAM" id="MobiDB-lite"/>
    </source>
</evidence>
<evidence type="ECO:0000313" key="7">
    <source>
        <dbReference type="Proteomes" id="UP001365542"/>
    </source>
</evidence>
<dbReference type="GO" id="GO:0045944">
    <property type="term" value="P:positive regulation of transcription by RNA polymerase II"/>
    <property type="evidence" value="ECO:0007669"/>
    <property type="project" value="TreeGrafter"/>
</dbReference>
<evidence type="ECO:0000313" key="6">
    <source>
        <dbReference type="EMBL" id="KAK6535710.1"/>
    </source>
</evidence>
<dbReference type="SUPFAM" id="SSF56112">
    <property type="entry name" value="Protein kinase-like (PK-like)"/>
    <property type="match status" value="1"/>
</dbReference>
<dbReference type="InterPro" id="IPR002110">
    <property type="entry name" value="Ankyrin_rpt"/>
</dbReference>
<feature type="repeat" description="ANK" evidence="3">
    <location>
        <begin position="691"/>
        <end position="723"/>
    </location>
</feature>
<proteinExistence type="predicted"/>
<dbReference type="Gene3D" id="1.10.510.10">
    <property type="entry name" value="Transferase(Phosphotransferase) domain 1"/>
    <property type="match status" value="1"/>
</dbReference>
<keyword evidence="2 3" id="KW-0040">ANK repeat</keyword>
<dbReference type="GO" id="GO:0004672">
    <property type="term" value="F:protein kinase activity"/>
    <property type="evidence" value="ECO:0007669"/>
    <property type="project" value="InterPro"/>
</dbReference>
<dbReference type="GO" id="GO:0000976">
    <property type="term" value="F:transcription cis-regulatory region binding"/>
    <property type="evidence" value="ECO:0007669"/>
    <property type="project" value="TreeGrafter"/>
</dbReference>